<keyword evidence="2 5" id="KW-0812">Transmembrane</keyword>
<proteinExistence type="predicted"/>
<evidence type="ECO:0000313" key="8">
    <source>
        <dbReference type="Proteomes" id="UP000310200"/>
    </source>
</evidence>
<evidence type="ECO:0000256" key="4">
    <source>
        <dbReference type="ARBA" id="ARBA00023136"/>
    </source>
</evidence>
<evidence type="ECO:0000256" key="3">
    <source>
        <dbReference type="ARBA" id="ARBA00022989"/>
    </source>
</evidence>
<dbReference type="InterPro" id="IPR008978">
    <property type="entry name" value="HSP20-like_chaperone"/>
</dbReference>
<protein>
    <recommendedName>
        <fullName evidence="6">CS domain-containing protein</fullName>
    </recommendedName>
</protein>
<evidence type="ECO:0000259" key="6">
    <source>
        <dbReference type="PROSITE" id="PS51203"/>
    </source>
</evidence>
<feature type="transmembrane region" description="Helical" evidence="5">
    <location>
        <begin position="468"/>
        <end position="486"/>
    </location>
</feature>
<dbReference type="PROSITE" id="PS51203">
    <property type="entry name" value="CS"/>
    <property type="match status" value="1"/>
</dbReference>
<evidence type="ECO:0000256" key="5">
    <source>
        <dbReference type="SAM" id="Phobius"/>
    </source>
</evidence>
<keyword evidence="8" id="KW-1185">Reference proteome</keyword>
<evidence type="ECO:0000313" key="7">
    <source>
        <dbReference type="EMBL" id="TGZ55194.1"/>
    </source>
</evidence>
<dbReference type="InterPro" id="IPR004031">
    <property type="entry name" value="PMP22/EMP/MP20/Claudin"/>
</dbReference>
<comment type="subcellular location">
    <subcellularLocation>
        <location evidence="1">Membrane</location>
        <topology evidence="1">Multi-pass membrane protein</topology>
    </subcellularLocation>
</comment>
<dbReference type="InterPro" id="IPR007052">
    <property type="entry name" value="CS_dom"/>
</dbReference>
<feature type="transmembrane region" description="Helical" evidence="5">
    <location>
        <begin position="306"/>
        <end position="327"/>
    </location>
</feature>
<dbReference type="Gene3D" id="1.20.140.150">
    <property type="match status" value="1"/>
</dbReference>
<dbReference type="PANTHER" id="PTHR21215">
    <property type="entry name" value="LD36024P"/>
    <property type="match status" value="1"/>
</dbReference>
<dbReference type="SUPFAM" id="SSF49764">
    <property type="entry name" value="HSP20-like chaperones"/>
    <property type="match status" value="1"/>
</dbReference>
<evidence type="ECO:0000256" key="2">
    <source>
        <dbReference type="ARBA" id="ARBA00022692"/>
    </source>
</evidence>
<dbReference type="Pfam" id="PF04969">
    <property type="entry name" value="CS"/>
    <property type="match status" value="1"/>
</dbReference>
<dbReference type="Pfam" id="PF13903">
    <property type="entry name" value="Claudin_2"/>
    <property type="match status" value="1"/>
</dbReference>
<dbReference type="InterPro" id="IPR025934">
    <property type="entry name" value="NudC_N_dom"/>
</dbReference>
<dbReference type="CDD" id="cd06467">
    <property type="entry name" value="p23_NUDC_like"/>
    <property type="match status" value="1"/>
</dbReference>
<feature type="transmembrane region" description="Helical" evidence="5">
    <location>
        <begin position="498"/>
        <end position="519"/>
    </location>
</feature>
<dbReference type="Gene3D" id="2.60.40.790">
    <property type="match status" value="1"/>
</dbReference>
<dbReference type="EMBL" id="QBLH01000476">
    <property type="protein sequence ID" value="TGZ55194.1"/>
    <property type="molecule type" value="Genomic_DNA"/>
</dbReference>
<keyword evidence="3 5" id="KW-1133">Transmembrane helix</keyword>
<feature type="transmembrane region" description="Helical" evidence="5">
    <location>
        <begin position="347"/>
        <end position="370"/>
    </location>
</feature>
<dbReference type="PANTHER" id="PTHR21215:SF0">
    <property type="entry name" value="LD36024P"/>
    <property type="match status" value="1"/>
</dbReference>
<comment type="caution">
    <text evidence="7">The sequence shown here is derived from an EMBL/GenBank/DDBJ whole genome shotgun (WGS) entry which is preliminary data.</text>
</comment>
<dbReference type="Proteomes" id="UP000310200">
    <property type="component" value="Unassembled WGS sequence"/>
</dbReference>
<feature type="transmembrane region" description="Helical" evidence="5">
    <location>
        <begin position="553"/>
        <end position="576"/>
    </location>
</feature>
<feature type="domain" description="CS" evidence="6">
    <location>
        <begin position="151"/>
        <end position="248"/>
    </location>
</feature>
<sequence>MRSVCRVFPGLRRNLRSVMGSGHDQTFLHVLREEKNISNFLDAFFDFYVEADSEQKLGFPPGVAEKLVLSTMYKWKNTIPSLQKATLSDDDSTNSSGILNQLVLTQDESCRFTPPVAQEIEIDLCDKSNDVKPPSAQSFEMNHASDSYNGAVRENYVWTQTLSDLDVLVKVPEHIKASKDTVKIDISSSEIRIVGKPSASSANSEWDSIFDGKLSFKIRSGESTWSIEGNQINIHLEKTMERWWEALTVDEPKIDLNKIDCSKHFDDMAPEEQMKVQGLMWNCQQKVLGKPTSEQIKMEATLKQAWNAKGSPFQVAFATFLIFYPALTDPKQIFMNVADYNQMPCSAVTLSLATITGIIATALLAIAFSTDNWLYTEVKRAQIQQYASKHAEQSHLVEQMNTKYYYYTRTQGLFRICYPKERPPTVETYLSPVETHCMNIDYFIPDEENQTRGFSDDAMARLHMGRSVIALFMVGFLAIFSAFWTGVVGCWRRSPGNITATAILMLFACLLSAGGMGLWHGVEYYEKEKIVGEEYYQQWSNVLRDNAAQWYDWSFYLAWLGVATCLGTMTLFLIAASCLRRERAREQAQNVLKDNSLISYDWSYVVAWVGVGWSLVSAILFSAAAICLRGERMREEAMNMQYLMPVYPQKQQYAYAGYPAPAAAYPGPYYHGSQYGPYNY</sequence>
<reference evidence="7 8" key="1">
    <citation type="journal article" date="2019" name="Philos. Trans. R. Soc. Lond., B, Biol. Sci.">
        <title>Ant behaviour and brain gene expression of defending hosts depend on the ecological success of the intruding social parasite.</title>
        <authorList>
            <person name="Kaur R."/>
            <person name="Stoldt M."/>
            <person name="Jongepier E."/>
            <person name="Feldmeyer B."/>
            <person name="Menzel F."/>
            <person name="Bornberg-Bauer E."/>
            <person name="Foitzik S."/>
        </authorList>
    </citation>
    <scope>NUCLEOTIDE SEQUENCE [LARGE SCALE GENOMIC DNA]</scope>
    <source>
        <tissue evidence="7">Whole body</tissue>
    </source>
</reference>
<name>A0A4V3SC17_9HYME</name>
<keyword evidence="4 5" id="KW-0472">Membrane</keyword>
<evidence type="ECO:0000256" key="1">
    <source>
        <dbReference type="ARBA" id="ARBA00004141"/>
    </source>
</evidence>
<gene>
    <name evidence="7" type="ORF">DBV15_05096</name>
</gene>
<dbReference type="Pfam" id="PF14050">
    <property type="entry name" value="Nudc_N"/>
    <property type="match status" value="1"/>
</dbReference>
<accession>A0A4V3SC17</accession>
<feature type="transmembrane region" description="Helical" evidence="5">
    <location>
        <begin position="602"/>
        <end position="628"/>
    </location>
</feature>
<dbReference type="GO" id="GO:0016020">
    <property type="term" value="C:membrane"/>
    <property type="evidence" value="ECO:0007669"/>
    <property type="project" value="UniProtKB-SubCell"/>
</dbReference>
<dbReference type="AlphaFoldDB" id="A0A4V3SC17"/>
<organism evidence="7 8">
    <name type="scientific">Temnothorax longispinosus</name>
    <dbReference type="NCBI Taxonomy" id="300112"/>
    <lineage>
        <taxon>Eukaryota</taxon>
        <taxon>Metazoa</taxon>
        <taxon>Ecdysozoa</taxon>
        <taxon>Arthropoda</taxon>
        <taxon>Hexapoda</taxon>
        <taxon>Insecta</taxon>
        <taxon>Pterygota</taxon>
        <taxon>Neoptera</taxon>
        <taxon>Endopterygota</taxon>
        <taxon>Hymenoptera</taxon>
        <taxon>Apocrita</taxon>
        <taxon>Aculeata</taxon>
        <taxon>Formicoidea</taxon>
        <taxon>Formicidae</taxon>
        <taxon>Myrmicinae</taxon>
        <taxon>Temnothorax</taxon>
    </lineage>
</organism>